<dbReference type="PANTHER" id="PTHR31118">
    <property type="entry name" value="CYCLASE-LIKE PROTEIN 2"/>
    <property type="match status" value="1"/>
</dbReference>
<comment type="similarity">
    <text evidence="1">Belongs to the Cyclase 1 superfamily.</text>
</comment>
<dbReference type="SUPFAM" id="SSF102198">
    <property type="entry name" value="Putative cyclase"/>
    <property type="match status" value="1"/>
</dbReference>
<keyword evidence="3" id="KW-1185">Reference proteome</keyword>
<protein>
    <submittedName>
        <fullName evidence="2">Isatin hydrolase</fullName>
    </submittedName>
</protein>
<dbReference type="GO" id="GO:0004061">
    <property type="term" value="F:arylformamidase activity"/>
    <property type="evidence" value="ECO:0007669"/>
    <property type="project" value="InterPro"/>
</dbReference>
<organism evidence="2 3">
    <name type="scientific">Geodia barretti</name>
    <name type="common">Barrett's horny sponge</name>
    <dbReference type="NCBI Taxonomy" id="519541"/>
    <lineage>
        <taxon>Eukaryota</taxon>
        <taxon>Metazoa</taxon>
        <taxon>Porifera</taxon>
        <taxon>Demospongiae</taxon>
        <taxon>Heteroscleromorpha</taxon>
        <taxon>Tetractinellida</taxon>
        <taxon>Astrophorina</taxon>
        <taxon>Geodiidae</taxon>
        <taxon>Geodia</taxon>
    </lineage>
</organism>
<dbReference type="PANTHER" id="PTHR31118:SF12">
    <property type="entry name" value="CYCLASE-LIKE PROTEIN 2"/>
    <property type="match status" value="1"/>
</dbReference>
<dbReference type="GO" id="GO:0019441">
    <property type="term" value="P:L-tryptophan catabolic process to kynurenine"/>
    <property type="evidence" value="ECO:0007669"/>
    <property type="project" value="InterPro"/>
</dbReference>
<proteinExistence type="inferred from homology"/>
<dbReference type="InterPro" id="IPR037175">
    <property type="entry name" value="KFase_sf"/>
</dbReference>
<dbReference type="Pfam" id="PF04199">
    <property type="entry name" value="Cyclase"/>
    <property type="match status" value="1"/>
</dbReference>
<sequence length="235" mass="25634">MNSFLQSHRIVDLSHTLEPNIPCWPGDPVTEFETVAELERDGFFLRRFSMGEHTGTHLNVAAGFHAKGATIDQYPPSAFVAPAVVIDVRDEAGSNPDYMLRVDRLLEWERQNGPVPPRSLALLYTGWQEKWDDQEAYFGAGEDGEMHFPGFDAQSLGVLLTQRGVAGIGIDTHGVDGGLDTTFSANRRVLEQPRIVLENLCNLDQLPPVGATLVIGALRLQGGSGSPVSVLAFLP</sequence>
<accession>A0AA35SKY4</accession>
<dbReference type="InterPro" id="IPR007325">
    <property type="entry name" value="KFase/CYL"/>
</dbReference>
<dbReference type="Gene3D" id="3.50.30.50">
    <property type="entry name" value="Putative cyclase"/>
    <property type="match status" value="1"/>
</dbReference>
<name>A0AA35SKY4_GEOBA</name>
<dbReference type="AlphaFoldDB" id="A0AA35SKY4"/>
<evidence type="ECO:0000256" key="1">
    <source>
        <dbReference type="ARBA" id="ARBA00007865"/>
    </source>
</evidence>
<reference evidence="2" key="1">
    <citation type="submission" date="2023-03" db="EMBL/GenBank/DDBJ databases">
        <authorList>
            <person name="Steffen K."/>
            <person name="Cardenas P."/>
        </authorList>
    </citation>
    <scope>NUCLEOTIDE SEQUENCE</scope>
</reference>
<evidence type="ECO:0000313" key="3">
    <source>
        <dbReference type="Proteomes" id="UP001174909"/>
    </source>
</evidence>
<dbReference type="EMBL" id="CASHTH010002505">
    <property type="protein sequence ID" value="CAI8030917.1"/>
    <property type="molecule type" value="Genomic_DNA"/>
</dbReference>
<dbReference type="Proteomes" id="UP001174909">
    <property type="component" value="Unassembled WGS sequence"/>
</dbReference>
<keyword evidence="2" id="KW-0378">Hydrolase</keyword>
<gene>
    <name evidence="2" type="ORF">GBAR_LOCUS17545</name>
</gene>
<evidence type="ECO:0000313" key="2">
    <source>
        <dbReference type="EMBL" id="CAI8030917.1"/>
    </source>
</evidence>
<comment type="caution">
    <text evidence="2">The sequence shown here is derived from an EMBL/GenBank/DDBJ whole genome shotgun (WGS) entry which is preliminary data.</text>
</comment>